<dbReference type="SUPFAM" id="SSF54495">
    <property type="entry name" value="UBC-like"/>
    <property type="match status" value="1"/>
</dbReference>
<dbReference type="FunFam" id="3.10.110.10:FF:000101">
    <property type="entry name" value="Ubiquitin-conjugating enzyme E2 D2"/>
    <property type="match status" value="1"/>
</dbReference>
<evidence type="ECO:0000313" key="9">
    <source>
        <dbReference type="Proteomes" id="UP000789405"/>
    </source>
</evidence>
<dbReference type="InterPro" id="IPR016135">
    <property type="entry name" value="UBQ-conjugating_enzyme/RWD"/>
</dbReference>
<feature type="domain" description="UBC core" evidence="7">
    <location>
        <begin position="1"/>
        <end position="147"/>
    </location>
</feature>
<sequence length="147" mass="16608">MALKRIKKELHDLGRDAPSGVWGRPIGEDLFHWDAGISGPAETPYDGGVFFLAIAFPEDYPFKPPRVNFRTRIYHPNISNSNGSISLDVLGFDWGPHITISNLLMTIQAFLTSPDLENPLASEVAHVYRTYRGLYEATAREWTRKYA</sequence>
<dbReference type="Gene3D" id="3.10.110.10">
    <property type="entry name" value="Ubiquitin Conjugating Enzyme"/>
    <property type="match status" value="1"/>
</dbReference>
<evidence type="ECO:0000259" key="7">
    <source>
        <dbReference type="PROSITE" id="PS50127"/>
    </source>
</evidence>
<evidence type="ECO:0000256" key="6">
    <source>
        <dbReference type="ARBA" id="ARBA00022840"/>
    </source>
</evidence>
<dbReference type="AlphaFoldDB" id="A0A9N9GB42"/>
<reference evidence="8" key="1">
    <citation type="submission" date="2021-06" db="EMBL/GenBank/DDBJ databases">
        <authorList>
            <person name="Kallberg Y."/>
            <person name="Tangrot J."/>
            <person name="Rosling A."/>
        </authorList>
    </citation>
    <scope>NUCLEOTIDE SEQUENCE</scope>
    <source>
        <strain evidence="8">MA453B</strain>
    </source>
</reference>
<comment type="pathway">
    <text evidence="2">Protein modification; protein ubiquitination.</text>
</comment>
<keyword evidence="9" id="KW-1185">Reference proteome</keyword>
<keyword evidence="4" id="KW-0547">Nucleotide-binding</keyword>
<organism evidence="8 9">
    <name type="scientific">Dentiscutata erythropus</name>
    <dbReference type="NCBI Taxonomy" id="1348616"/>
    <lineage>
        <taxon>Eukaryota</taxon>
        <taxon>Fungi</taxon>
        <taxon>Fungi incertae sedis</taxon>
        <taxon>Mucoromycota</taxon>
        <taxon>Glomeromycotina</taxon>
        <taxon>Glomeromycetes</taxon>
        <taxon>Diversisporales</taxon>
        <taxon>Gigasporaceae</taxon>
        <taxon>Dentiscutata</taxon>
    </lineage>
</organism>
<comment type="catalytic activity">
    <reaction evidence="1">
        <text>S-ubiquitinyl-[E1 ubiquitin-activating enzyme]-L-cysteine + [E2 ubiquitin-conjugating enzyme]-L-cysteine = [E1 ubiquitin-activating enzyme]-L-cysteine + S-ubiquitinyl-[E2 ubiquitin-conjugating enzyme]-L-cysteine.</text>
        <dbReference type="EC" id="2.3.2.23"/>
    </reaction>
</comment>
<accession>A0A9N9GB42</accession>
<gene>
    <name evidence="8" type="ORF">DERYTH_LOCUS7320</name>
</gene>
<evidence type="ECO:0000313" key="8">
    <source>
        <dbReference type="EMBL" id="CAG8594376.1"/>
    </source>
</evidence>
<protein>
    <submittedName>
        <fullName evidence="8">25770_t:CDS:1</fullName>
    </submittedName>
</protein>
<keyword evidence="5" id="KW-0833">Ubl conjugation pathway</keyword>
<name>A0A9N9GB42_9GLOM</name>
<evidence type="ECO:0000256" key="3">
    <source>
        <dbReference type="ARBA" id="ARBA00022679"/>
    </source>
</evidence>
<dbReference type="EMBL" id="CAJVPY010003540">
    <property type="protein sequence ID" value="CAG8594376.1"/>
    <property type="molecule type" value="Genomic_DNA"/>
</dbReference>
<proteinExistence type="predicted"/>
<dbReference type="InterPro" id="IPR000608">
    <property type="entry name" value="UBC"/>
</dbReference>
<dbReference type="OrthoDB" id="7851174at2759"/>
<dbReference type="Proteomes" id="UP000789405">
    <property type="component" value="Unassembled WGS sequence"/>
</dbReference>
<keyword evidence="3" id="KW-0808">Transferase</keyword>
<evidence type="ECO:0000256" key="1">
    <source>
        <dbReference type="ARBA" id="ARBA00000485"/>
    </source>
</evidence>
<dbReference type="Pfam" id="PF00179">
    <property type="entry name" value="UQ_con"/>
    <property type="match status" value="1"/>
</dbReference>
<keyword evidence="6" id="KW-0067">ATP-binding</keyword>
<dbReference type="GO" id="GO:0061631">
    <property type="term" value="F:ubiquitin conjugating enzyme activity"/>
    <property type="evidence" value="ECO:0007669"/>
    <property type="project" value="UniProtKB-EC"/>
</dbReference>
<dbReference type="PANTHER" id="PTHR24068">
    <property type="entry name" value="UBIQUITIN-CONJUGATING ENZYME E2"/>
    <property type="match status" value="1"/>
</dbReference>
<feature type="non-terminal residue" evidence="8">
    <location>
        <position position="147"/>
    </location>
</feature>
<comment type="caution">
    <text evidence="8">The sequence shown here is derived from an EMBL/GenBank/DDBJ whole genome shotgun (WGS) entry which is preliminary data.</text>
</comment>
<evidence type="ECO:0000256" key="2">
    <source>
        <dbReference type="ARBA" id="ARBA00004906"/>
    </source>
</evidence>
<evidence type="ECO:0000256" key="4">
    <source>
        <dbReference type="ARBA" id="ARBA00022741"/>
    </source>
</evidence>
<dbReference type="PROSITE" id="PS50127">
    <property type="entry name" value="UBC_2"/>
    <property type="match status" value="1"/>
</dbReference>
<dbReference type="GO" id="GO:0005524">
    <property type="term" value="F:ATP binding"/>
    <property type="evidence" value="ECO:0007669"/>
    <property type="project" value="UniProtKB-KW"/>
</dbReference>
<dbReference type="SMART" id="SM00212">
    <property type="entry name" value="UBCc"/>
    <property type="match status" value="1"/>
</dbReference>
<evidence type="ECO:0000256" key="5">
    <source>
        <dbReference type="ARBA" id="ARBA00022786"/>
    </source>
</evidence>